<organism evidence="5 6">
    <name type="scientific">Penicillium brasilianum</name>
    <dbReference type="NCBI Taxonomy" id="104259"/>
    <lineage>
        <taxon>Eukaryota</taxon>
        <taxon>Fungi</taxon>
        <taxon>Dikarya</taxon>
        <taxon>Ascomycota</taxon>
        <taxon>Pezizomycotina</taxon>
        <taxon>Eurotiomycetes</taxon>
        <taxon>Eurotiomycetidae</taxon>
        <taxon>Eurotiales</taxon>
        <taxon>Aspergillaceae</taxon>
        <taxon>Penicillium</taxon>
    </lineage>
</organism>
<protein>
    <submittedName>
        <fullName evidence="5">Galactosyl transferase</fullName>
    </submittedName>
</protein>
<keyword evidence="3" id="KW-1133">Transmembrane helix</keyword>
<keyword evidence="2" id="KW-1003">Cell membrane</keyword>
<proteinExistence type="predicted"/>
<comment type="subcellular location">
    <subcellularLocation>
        <location evidence="1">Cell membrane</location>
        <topology evidence="1">Lipid-anchor</topology>
        <topology evidence="1">GPI-anchor</topology>
    </subcellularLocation>
</comment>
<name>A0A1S9RGA0_PENBI</name>
<sequence>MTCEKKEGVTYERAEWAHTARYWLCIMVDEAALQSVLDIPVESLDEYNATGFVVLMNGRWVPELDPSELVEGNEVLAFLTPAVVAADCECGYSVNSTSSSQHEVFTDLIESDFLTIQNISVDTDWKIQRYWTSYDPSSGYYGENFTNANVVSNPLKYNYSLEHPTESQLGGDAGLQLWVRSQIQSNGLVPCGQVKTTRDDIQYGSFRTSMKLTAVNGTCSAFFSYYNDTQEIDMELLSRQYTNYTLSGSDSASSPINLVFHSVQSIIDGYQLPNTSTYGRPVIPAALTDEYHEYRFDWMPNRVSFYFDGKWLWDLVTDVPSWRTAILLSHWSNGASGWTQGPPDENAVMTVSYFKAYFNSSDSQRHSDYKNRCKDPSAANAICVIPDQTVAPGAAAAQNGSASTYFFSQHTNMTSNQTVYTGVNSGAIISHATVAGFPLSIVGILIIAVAGNWFGL</sequence>
<evidence type="ECO:0000256" key="2">
    <source>
        <dbReference type="ARBA" id="ARBA00022475"/>
    </source>
</evidence>
<dbReference type="GO" id="GO:0005975">
    <property type="term" value="P:carbohydrate metabolic process"/>
    <property type="evidence" value="ECO:0007669"/>
    <property type="project" value="InterPro"/>
</dbReference>
<dbReference type="PROSITE" id="PS51762">
    <property type="entry name" value="GH16_2"/>
    <property type="match status" value="1"/>
</dbReference>
<keyword evidence="3" id="KW-0472">Membrane</keyword>
<feature type="domain" description="GH16" evidence="4">
    <location>
        <begin position="123"/>
        <end position="362"/>
    </location>
</feature>
<dbReference type="GO" id="GO:0005886">
    <property type="term" value="C:plasma membrane"/>
    <property type="evidence" value="ECO:0007669"/>
    <property type="project" value="UniProtKB-SubCell"/>
</dbReference>
<accession>A0A1S9RGA0</accession>
<evidence type="ECO:0000259" key="4">
    <source>
        <dbReference type="PROSITE" id="PS51762"/>
    </source>
</evidence>
<reference evidence="6" key="1">
    <citation type="submission" date="2015-09" db="EMBL/GenBank/DDBJ databases">
        <authorList>
            <person name="Fill T.P."/>
            <person name="Baretta J.F."/>
            <person name="de Almeida L.G."/>
            <person name="Rocha M."/>
            <person name="de Souza D.H."/>
            <person name="Malavazi I."/>
            <person name="Cerdeira L.T."/>
            <person name="Hong H."/>
            <person name="Samborskyy M."/>
            <person name="de Vasconcelos A.T."/>
            <person name="Leadlay P."/>
            <person name="Rodrigues-Filho E."/>
        </authorList>
    </citation>
    <scope>NUCLEOTIDE SEQUENCE [LARGE SCALE GENOMIC DNA]</scope>
    <source>
        <strain evidence="6">LaBioMMi 136</strain>
    </source>
</reference>
<dbReference type="PANTHER" id="PTHR38121">
    <property type="entry name" value="GH16 DOMAIN-CONTAINING PROTEIN"/>
    <property type="match status" value="1"/>
</dbReference>
<dbReference type="EMBL" id="LJBN01000181">
    <property type="protein sequence ID" value="OOQ84445.1"/>
    <property type="molecule type" value="Genomic_DNA"/>
</dbReference>
<dbReference type="GO" id="GO:0004553">
    <property type="term" value="F:hydrolase activity, hydrolyzing O-glycosyl compounds"/>
    <property type="evidence" value="ECO:0007669"/>
    <property type="project" value="InterPro"/>
</dbReference>
<feature type="transmembrane region" description="Helical" evidence="3">
    <location>
        <begin position="434"/>
        <end position="454"/>
    </location>
</feature>
<dbReference type="SUPFAM" id="SSF49899">
    <property type="entry name" value="Concanavalin A-like lectins/glucanases"/>
    <property type="match status" value="1"/>
</dbReference>
<gene>
    <name evidence="5" type="ORF">PEBR_30538</name>
</gene>
<dbReference type="AlphaFoldDB" id="A0A1S9RGA0"/>
<evidence type="ECO:0000256" key="3">
    <source>
        <dbReference type="SAM" id="Phobius"/>
    </source>
</evidence>
<comment type="caution">
    <text evidence="5">The sequence shown here is derived from an EMBL/GenBank/DDBJ whole genome shotgun (WGS) entry which is preliminary data.</text>
</comment>
<evidence type="ECO:0000313" key="6">
    <source>
        <dbReference type="Proteomes" id="UP000190744"/>
    </source>
</evidence>
<dbReference type="GO" id="GO:0016740">
    <property type="term" value="F:transferase activity"/>
    <property type="evidence" value="ECO:0007669"/>
    <property type="project" value="UniProtKB-KW"/>
</dbReference>
<dbReference type="Gene3D" id="2.60.120.200">
    <property type="match status" value="1"/>
</dbReference>
<dbReference type="Pfam" id="PF00722">
    <property type="entry name" value="Glyco_hydro_16"/>
    <property type="match status" value="1"/>
</dbReference>
<keyword evidence="5" id="KW-0808">Transferase</keyword>
<evidence type="ECO:0000313" key="5">
    <source>
        <dbReference type="EMBL" id="OOQ84445.1"/>
    </source>
</evidence>
<dbReference type="PANTHER" id="PTHR38121:SF5">
    <property type="entry name" value="GH16 DOMAIN-CONTAINING PROTEIN"/>
    <property type="match status" value="1"/>
</dbReference>
<evidence type="ECO:0000256" key="1">
    <source>
        <dbReference type="ARBA" id="ARBA00004609"/>
    </source>
</evidence>
<dbReference type="CDD" id="cd00413">
    <property type="entry name" value="Glyco_hydrolase_16"/>
    <property type="match status" value="1"/>
</dbReference>
<dbReference type="InterPro" id="IPR000757">
    <property type="entry name" value="Beta-glucanase-like"/>
</dbReference>
<dbReference type="InterPro" id="IPR013320">
    <property type="entry name" value="ConA-like_dom_sf"/>
</dbReference>
<dbReference type="Proteomes" id="UP000190744">
    <property type="component" value="Unassembled WGS sequence"/>
</dbReference>
<keyword evidence="3" id="KW-0812">Transmembrane</keyword>